<sequence>MWLSTYSQWGSHASIITGNTIKATFDKDALAEIHASSNNIDKLQSLVAKIYIAFNTKNLIYIIMCVVLKLSNDDCIMNWAKYYCQPYVPMS</sequence>
<proteinExistence type="predicted"/>
<reference evidence="1" key="1">
    <citation type="submission" date="2020-05" db="EMBL/GenBank/DDBJ databases">
        <authorList>
            <person name="Rincon C."/>
            <person name="Sanders R I."/>
            <person name="Robbins C."/>
            <person name="Chaturvedi A."/>
        </authorList>
    </citation>
    <scope>NUCLEOTIDE SEQUENCE</scope>
    <source>
        <strain evidence="1">CHB12</strain>
    </source>
</reference>
<organism evidence="1 2">
    <name type="scientific">Rhizophagus irregularis</name>
    <dbReference type="NCBI Taxonomy" id="588596"/>
    <lineage>
        <taxon>Eukaryota</taxon>
        <taxon>Fungi</taxon>
        <taxon>Fungi incertae sedis</taxon>
        <taxon>Mucoromycota</taxon>
        <taxon>Glomeromycotina</taxon>
        <taxon>Glomeromycetes</taxon>
        <taxon>Glomerales</taxon>
        <taxon>Glomeraceae</taxon>
        <taxon>Rhizophagus</taxon>
    </lineage>
</organism>
<comment type="caution">
    <text evidence="1">The sequence shown here is derived from an EMBL/GenBank/DDBJ whole genome shotgun (WGS) entry which is preliminary data.</text>
</comment>
<dbReference type="OrthoDB" id="2305671at2759"/>
<dbReference type="EMBL" id="CAGKOT010000025">
    <property type="protein sequence ID" value="CAB5368714.1"/>
    <property type="molecule type" value="Genomic_DNA"/>
</dbReference>
<dbReference type="AlphaFoldDB" id="A0A915Z9Z1"/>
<protein>
    <submittedName>
        <fullName evidence="1">Uncharacterized protein</fullName>
    </submittedName>
</protein>
<evidence type="ECO:0000313" key="2">
    <source>
        <dbReference type="Proteomes" id="UP000684084"/>
    </source>
</evidence>
<gene>
    <name evidence="1" type="ORF">CHRIB12_LOCUS11913</name>
</gene>
<accession>A0A915Z9Z1</accession>
<evidence type="ECO:0000313" key="1">
    <source>
        <dbReference type="EMBL" id="CAB5368714.1"/>
    </source>
</evidence>
<dbReference type="Proteomes" id="UP000684084">
    <property type="component" value="Unassembled WGS sequence"/>
</dbReference>
<name>A0A915Z9Z1_9GLOM</name>